<dbReference type="AlphaFoldDB" id="A0AA46DDD3"/>
<dbReference type="EMBL" id="SLXF01000006">
    <property type="protein sequence ID" value="TCP06563.1"/>
    <property type="molecule type" value="Genomic_DNA"/>
</dbReference>
<organism evidence="2 3">
    <name type="scientific">Caldimonas thermodepolymerans</name>
    <dbReference type="NCBI Taxonomy" id="215580"/>
    <lineage>
        <taxon>Bacteria</taxon>
        <taxon>Pseudomonadati</taxon>
        <taxon>Pseudomonadota</taxon>
        <taxon>Betaproteobacteria</taxon>
        <taxon>Burkholderiales</taxon>
        <taxon>Sphaerotilaceae</taxon>
        <taxon>Caldimonas</taxon>
    </lineage>
</organism>
<name>A0AA46DDD3_9BURK</name>
<comment type="caution">
    <text evidence="2">The sequence shown here is derived from an EMBL/GenBank/DDBJ whole genome shotgun (WGS) entry which is preliminary data.</text>
</comment>
<protein>
    <submittedName>
        <fullName evidence="2">Uncharacterized protein (TIGR02217 family)</fullName>
    </submittedName>
</protein>
<evidence type="ECO:0000313" key="2">
    <source>
        <dbReference type="EMBL" id="TCP06563.1"/>
    </source>
</evidence>
<sequence length="310" mass="32551">MSVQVLTDVIVPTGLIAMGVSGRSVRRNVRTENQAGIMQITQGWLQTRREYTFGIQPLEAPGWQMIEALYEVTEGGAYGMLLEDPKDSQVSASQGLLHATLGGQLVGTIGHGYGVPSYRLHKRYSAHGTARTFDRLITRPKSPATVMRNGSPVAVGAGAGNISINYDTGTVTFAADLSQGIQSITLGASTVLNFVNGVGIVAALDVGQRVYITGVSGTAGAVLNGRSHDITAKGATSLTISTPTAGLSGGGGTAAKYPQASDVLTWSGGFFVPVHFRDDAIDWTFLVGHEHEDGRVIAGPSVVLQEIKER</sequence>
<gene>
    <name evidence="2" type="ORF">EV676_10646</name>
</gene>
<dbReference type="Pfam" id="PF09343">
    <property type="entry name" value="DUF2460"/>
    <property type="match status" value="1"/>
</dbReference>
<dbReference type="RefSeq" id="WP_132765372.1">
    <property type="nucleotide sequence ID" value="NZ_CP110416.1"/>
</dbReference>
<proteinExistence type="predicted"/>
<accession>A0AA46DDD3</accession>
<dbReference type="InterPro" id="IPR011740">
    <property type="entry name" value="DUF2460"/>
</dbReference>
<evidence type="ECO:0000313" key="3">
    <source>
        <dbReference type="Proteomes" id="UP000294772"/>
    </source>
</evidence>
<feature type="domain" description="DUF2460" evidence="1">
    <location>
        <begin position="15"/>
        <end position="181"/>
    </location>
</feature>
<dbReference type="Proteomes" id="UP000294772">
    <property type="component" value="Unassembled WGS sequence"/>
</dbReference>
<reference evidence="2 3" key="1">
    <citation type="submission" date="2019-03" db="EMBL/GenBank/DDBJ databases">
        <title>Genomic Encyclopedia of Type Strains, Phase IV (KMG-IV): sequencing the most valuable type-strain genomes for metagenomic binning, comparative biology and taxonomic classification.</title>
        <authorList>
            <person name="Goeker M."/>
        </authorList>
    </citation>
    <scope>NUCLEOTIDE SEQUENCE [LARGE SCALE GENOMIC DNA]</scope>
    <source>
        <strain evidence="2 3">DSM 15264</strain>
    </source>
</reference>
<evidence type="ECO:0000259" key="1">
    <source>
        <dbReference type="Pfam" id="PF09343"/>
    </source>
</evidence>